<dbReference type="Pfam" id="PF00172">
    <property type="entry name" value="Zn_clus"/>
    <property type="match status" value="1"/>
</dbReference>
<keyword evidence="3" id="KW-0804">Transcription</keyword>
<dbReference type="InterPro" id="IPR036864">
    <property type="entry name" value="Zn2-C6_fun-type_DNA-bd_sf"/>
</dbReference>
<dbReference type="AlphaFoldDB" id="A0A0D1YJS6"/>
<dbReference type="Proteomes" id="UP000053328">
    <property type="component" value="Unassembled WGS sequence"/>
</dbReference>
<keyword evidence="4" id="KW-0539">Nucleus</keyword>
<feature type="domain" description="Zn(2)-C6 fungal-type" evidence="5">
    <location>
        <begin position="41"/>
        <end position="79"/>
    </location>
</feature>
<evidence type="ECO:0000256" key="3">
    <source>
        <dbReference type="ARBA" id="ARBA00023163"/>
    </source>
</evidence>
<dbReference type="GO" id="GO:0000981">
    <property type="term" value="F:DNA-binding transcription factor activity, RNA polymerase II-specific"/>
    <property type="evidence" value="ECO:0007669"/>
    <property type="project" value="InterPro"/>
</dbReference>
<dbReference type="PANTHER" id="PTHR47785">
    <property type="entry name" value="ZN(II)2CYS6 TRANSCRIPTION FACTOR (EUROFUNG)-RELATED-RELATED"/>
    <property type="match status" value="1"/>
</dbReference>
<keyword evidence="1" id="KW-0805">Transcription regulation</keyword>
<gene>
    <name evidence="6" type="ORF">PV08_05276</name>
</gene>
<accession>A0A0D1YJS6</accession>
<keyword evidence="7" id="KW-1185">Reference proteome</keyword>
<proteinExistence type="predicted"/>
<evidence type="ECO:0000259" key="5">
    <source>
        <dbReference type="SMART" id="SM00066"/>
    </source>
</evidence>
<dbReference type="GeneID" id="27332359"/>
<evidence type="ECO:0000256" key="4">
    <source>
        <dbReference type="ARBA" id="ARBA00023242"/>
    </source>
</evidence>
<dbReference type="PANTHER" id="PTHR47785:SF3">
    <property type="entry name" value="ZN(2)-C6 FUNGAL-TYPE DOMAIN-CONTAINING PROTEIN"/>
    <property type="match status" value="1"/>
</dbReference>
<organism evidence="6 7">
    <name type="scientific">Exophiala spinifera</name>
    <dbReference type="NCBI Taxonomy" id="91928"/>
    <lineage>
        <taxon>Eukaryota</taxon>
        <taxon>Fungi</taxon>
        <taxon>Dikarya</taxon>
        <taxon>Ascomycota</taxon>
        <taxon>Pezizomycotina</taxon>
        <taxon>Eurotiomycetes</taxon>
        <taxon>Chaetothyriomycetidae</taxon>
        <taxon>Chaetothyriales</taxon>
        <taxon>Herpotrichiellaceae</taxon>
        <taxon>Exophiala</taxon>
    </lineage>
</organism>
<dbReference type="RefSeq" id="XP_016235447.1">
    <property type="nucleotide sequence ID" value="XM_016379620.1"/>
</dbReference>
<dbReference type="InterPro" id="IPR053181">
    <property type="entry name" value="EcdB-like_regulator"/>
</dbReference>
<keyword evidence="2" id="KW-0238">DNA-binding</keyword>
<reference evidence="6 7" key="1">
    <citation type="submission" date="2015-01" db="EMBL/GenBank/DDBJ databases">
        <title>The Genome Sequence of Exophiala spinifera CBS89968.</title>
        <authorList>
            <consortium name="The Broad Institute Genomics Platform"/>
            <person name="Cuomo C."/>
            <person name="de Hoog S."/>
            <person name="Gorbushina A."/>
            <person name="Stielow B."/>
            <person name="Teixiera M."/>
            <person name="Abouelleil A."/>
            <person name="Chapman S.B."/>
            <person name="Priest M."/>
            <person name="Young S.K."/>
            <person name="Wortman J."/>
            <person name="Nusbaum C."/>
            <person name="Birren B."/>
        </authorList>
    </citation>
    <scope>NUCLEOTIDE SEQUENCE [LARGE SCALE GENOMIC DNA]</scope>
    <source>
        <strain evidence="6 7">CBS 89968</strain>
    </source>
</reference>
<dbReference type="VEuPathDB" id="FungiDB:PV08_05276"/>
<dbReference type="Gene3D" id="4.10.240.10">
    <property type="entry name" value="Zn(2)-C6 fungal-type DNA-binding domain"/>
    <property type="match status" value="1"/>
</dbReference>
<evidence type="ECO:0000256" key="2">
    <source>
        <dbReference type="ARBA" id="ARBA00023125"/>
    </source>
</evidence>
<evidence type="ECO:0000313" key="7">
    <source>
        <dbReference type="Proteomes" id="UP000053328"/>
    </source>
</evidence>
<dbReference type="CDD" id="cd12148">
    <property type="entry name" value="fungal_TF_MHR"/>
    <property type="match status" value="1"/>
</dbReference>
<evidence type="ECO:0000313" key="6">
    <source>
        <dbReference type="EMBL" id="KIW15231.1"/>
    </source>
</evidence>
<dbReference type="HOGENOM" id="CLU_036824_1_0_1"/>
<evidence type="ECO:0000256" key="1">
    <source>
        <dbReference type="ARBA" id="ARBA00023015"/>
    </source>
</evidence>
<sequence>MTDLWAADGAEFADEPGRTQSAKRRRKILDISDDTEALPRKRALLACDSCRSRRTKCDGQRPAQGVECKYRKVADPPPTRLQAEITGIKESLGTIESVIKARLGTIETLLLQGSAASVGSTKSTGHLRRTISHSSYQALSSPDNPFSQCSFAPVDLRPAAPHETLTFPNMILNNKAFGTFIGLDSYLATDLVALERSSCRVAQPSTRQHLFLPRQKTVEALTRFYEEIYGWFPILSVAYQHQFLTIIDGPLLSTPETCLALVIASLGSIVNREDSEGHLTFSELAFGMLSNVLAECSIVSAQCLFFIAVYYSCRCKPLEAYEYVSIASLKVQTLVRLLWPNLTLYSVIKTTKQRPRLSDVLIGPSCSWKGKSRAATVLVHRTDENGSELCIQFQLPGTGIWNFDEVTPLPSNHETWASSPDSASQLSDGSGVCMTQMHREQLLKDADAYFLAEIAMRRMLHRCTTAIRETETGELVYAPVIATELGYQLEQWHEHLPSSLKFDTVNDAEQTNTKPSVLFLRTQYFSCLLSIHWPGVYRLSQSSAWQYELHTACERFYDAYIKYLESCVPCLDRCPVNAWPLYASMFVFTMAVARTMRSPTTAASTPPNLGKCLSLASDTLGAGASSSPSLSRLHYILVGELSEHLG</sequence>
<protein>
    <recommendedName>
        <fullName evidence="5">Zn(2)-C6 fungal-type domain-containing protein</fullName>
    </recommendedName>
</protein>
<dbReference type="EMBL" id="KN847495">
    <property type="protein sequence ID" value="KIW15231.1"/>
    <property type="molecule type" value="Genomic_DNA"/>
</dbReference>
<dbReference type="SUPFAM" id="SSF57701">
    <property type="entry name" value="Zn2/Cys6 DNA-binding domain"/>
    <property type="match status" value="1"/>
</dbReference>
<dbReference type="GO" id="GO:0008270">
    <property type="term" value="F:zinc ion binding"/>
    <property type="evidence" value="ECO:0007669"/>
    <property type="project" value="InterPro"/>
</dbReference>
<dbReference type="CDD" id="cd00067">
    <property type="entry name" value="GAL4"/>
    <property type="match status" value="1"/>
</dbReference>
<dbReference type="GO" id="GO:0003677">
    <property type="term" value="F:DNA binding"/>
    <property type="evidence" value="ECO:0007669"/>
    <property type="project" value="UniProtKB-KW"/>
</dbReference>
<dbReference type="OrthoDB" id="4685598at2759"/>
<dbReference type="InterPro" id="IPR001138">
    <property type="entry name" value="Zn2Cys6_DnaBD"/>
</dbReference>
<dbReference type="SMART" id="SM00066">
    <property type="entry name" value="GAL4"/>
    <property type="match status" value="1"/>
</dbReference>
<name>A0A0D1YJS6_9EURO</name>